<organism evidence="1">
    <name type="scientific">marine metagenome</name>
    <dbReference type="NCBI Taxonomy" id="408172"/>
    <lineage>
        <taxon>unclassified sequences</taxon>
        <taxon>metagenomes</taxon>
        <taxon>ecological metagenomes</taxon>
    </lineage>
</organism>
<dbReference type="AlphaFoldDB" id="A0A382LU23"/>
<accession>A0A382LU23</accession>
<protein>
    <submittedName>
        <fullName evidence="1">Uncharacterized protein</fullName>
    </submittedName>
</protein>
<proteinExistence type="predicted"/>
<evidence type="ECO:0000313" key="1">
    <source>
        <dbReference type="EMBL" id="SVC39973.1"/>
    </source>
</evidence>
<reference evidence="1" key="1">
    <citation type="submission" date="2018-05" db="EMBL/GenBank/DDBJ databases">
        <authorList>
            <person name="Lanie J.A."/>
            <person name="Ng W.-L."/>
            <person name="Kazmierczak K.M."/>
            <person name="Andrzejewski T.M."/>
            <person name="Davidsen T.M."/>
            <person name="Wayne K.J."/>
            <person name="Tettelin H."/>
            <person name="Glass J.I."/>
            <person name="Rusch D."/>
            <person name="Podicherti R."/>
            <person name="Tsui H.-C.T."/>
            <person name="Winkler M.E."/>
        </authorList>
    </citation>
    <scope>NUCLEOTIDE SEQUENCE</scope>
</reference>
<gene>
    <name evidence="1" type="ORF">METZ01_LOCUS292827</name>
</gene>
<name>A0A382LU23_9ZZZZ</name>
<sequence>MPHLTSARAPCAQKNRDYTLAVYTEQGES</sequence>
<dbReference type="EMBL" id="UINC01089142">
    <property type="protein sequence ID" value="SVC39973.1"/>
    <property type="molecule type" value="Genomic_DNA"/>
</dbReference>